<dbReference type="NCBIfam" id="NF040974">
    <property type="entry name" value="RepABC_RepC"/>
    <property type="match status" value="1"/>
</dbReference>
<comment type="caution">
    <text evidence="4">The sequence shown here is derived from an EMBL/GenBank/DDBJ whole genome shotgun (WGS) entry which is preliminary data.</text>
</comment>
<dbReference type="InterPro" id="IPR005090">
    <property type="entry name" value="RepC_N"/>
</dbReference>
<feature type="compositionally biased region" description="Low complexity" evidence="1">
    <location>
        <begin position="292"/>
        <end position="307"/>
    </location>
</feature>
<keyword evidence="5" id="KW-1185">Reference proteome</keyword>
<accession>A0A6N8SJN2</accession>
<dbReference type="Gene3D" id="1.10.10.10">
    <property type="entry name" value="Winged helix-like DNA-binding domain superfamily/Winged helix DNA-binding domain"/>
    <property type="match status" value="1"/>
</dbReference>
<feature type="region of interest" description="Disordered" evidence="1">
    <location>
        <begin position="427"/>
        <end position="447"/>
    </location>
</feature>
<protein>
    <submittedName>
        <fullName evidence="4">Replication protein C</fullName>
    </submittedName>
</protein>
<name>A0A6N8SJN2_9HYPH</name>
<evidence type="ECO:0000256" key="1">
    <source>
        <dbReference type="SAM" id="MobiDB-lite"/>
    </source>
</evidence>
<dbReference type="InterPro" id="IPR036390">
    <property type="entry name" value="WH_DNA-bd_sf"/>
</dbReference>
<organism evidence="4 5">
    <name type="scientific">Shinella kummerowiae</name>
    <dbReference type="NCBI Taxonomy" id="417745"/>
    <lineage>
        <taxon>Bacteria</taxon>
        <taxon>Pseudomonadati</taxon>
        <taxon>Pseudomonadota</taxon>
        <taxon>Alphaproteobacteria</taxon>
        <taxon>Hyphomicrobiales</taxon>
        <taxon>Rhizobiaceae</taxon>
        <taxon>Shinella</taxon>
    </lineage>
</organism>
<evidence type="ECO:0000313" key="5">
    <source>
        <dbReference type="Proteomes" id="UP000435802"/>
    </source>
</evidence>
<dbReference type="InterPro" id="IPR036388">
    <property type="entry name" value="WH-like_DNA-bd_sf"/>
</dbReference>
<dbReference type="Pfam" id="PF11800">
    <property type="entry name" value="RP-C_C"/>
    <property type="match status" value="1"/>
</dbReference>
<dbReference type="OrthoDB" id="7488837at2"/>
<sequence>MTQSGWRKPTPGLCKANGLAKDGEQLAVPKNQAMLALRRVAHVIGLKPGDLMLLETLAVFTKPCDWETGARPIVWPSNDYLIESTGYSLSAVKRHLRRLSEAGLIAYRDSSNGKRWGHRDKDGRIIEAYGFDLSPLAARTGEFEAQHAALQAERNQVKDLRRGITILRRTVAALLDSDPAGRADTFWRGIGPRYEELLAALRQGARDTAALSRLHQSFELLRDEAESALRKMAETPAEAASEAVEANRNPANMNPTGAVSAPHIRITNDIQSVNRNGMDHATETPVASEPPTGGMRASAAGATSGASRLERQPVRTPGELSIRSILYACPVFADMAHGIAGHINSWRDLVAVADRIRPIIGISEDAWAVAQRAMSREEAAAALALITDKYSDGVVSSPGGYLRGLALKAKNGELHLARSVFGRFQERQGASSGRDKLASHGRAAQPA</sequence>
<feature type="domain" description="Plasmid replication protein C N-terminal" evidence="2">
    <location>
        <begin position="7"/>
        <end position="176"/>
    </location>
</feature>
<reference evidence="4 5" key="1">
    <citation type="submission" date="2019-12" db="EMBL/GenBank/DDBJ databases">
        <title>Shinella kummerowiae sp. nov., a symbiotic bacterium isolated from root nodules of the herbal legume Kummerowia stipulacea.</title>
        <authorList>
            <person name="Gao J."/>
        </authorList>
    </citation>
    <scope>NUCLEOTIDE SEQUENCE [LARGE SCALE GENOMIC DNA]</scope>
    <source>
        <strain evidence="4 5">CCBAU 25048</strain>
    </source>
</reference>
<proteinExistence type="predicted"/>
<evidence type="ECO:0000313" key="4">
    <source>
        <dbReference type="EMBL" id="MXN48991.1"/>
    </source>
</evidence>
<dbReference type="InterPro" id="IPR021760">
    <property type="entry name" value="RepC_C"/>
</dbReference>
<gene>
    <name evidence="4" type="ORF">GR138_27700</name>
</gene>
<dbReference type="InterPro" id="IPR047611">
    <property type="entry name" value="RepABC_RepC"/>
</dbReference>
<evidence type="ECO:0000259" key="3">
    <source>
        <dbReference type="Pfam" id="PF11800"/>
    </source>
</evidence>
<dbReference type="Pfam" id="PF03428">
    <property type="entry name" value="RP-C"/>
    <property type="match status" value="1"/>
</dbReference>
<dbReference type="SUPFAM" id="SSF46785">
    <property type="entry name" value="Winged helix' DNA-binding domain"/>
    <property type="match status" value="1"/>
</dbReference>
<dbReference type="Proteomes" id="UP000435802">
    <property type="component" value="Unassembled WGS sequence"/>
</dbReference>
<feature type="region of interest" description="Disordered" evidence="1">
    <location>
        <begin position="280"/>
        <end position="314"/>
    </location>
</feature>
<feature type="region of interest" description="Disordered" evidence="1">
    <location>
        <begin position="235"/>
        <end position="259"/>
    </location>
</feature>
<dbReference type="AlphaFoldDB" id="A0A6N8SJN2"/>
<feature type="domain" description="Plasmid replication protein C C-terminal" evidence="3">
    <location>
        <begin position="322"/>
        <end position="424"/>
    </location>
</feature>
<dbReference type="RefSeq" id="WP_160862472.1">
    <property type="nucleotide sequence ID" value="NZ_WUMK01000014.1"/>
</dbReference>
<dbReference type="EMBL" id="WUMK01000014">
    <property type="protein sequence ID" value="MXN48991.1"/>
    <property type="molecule type" value="Genomic_DNA"/>
</dbReference>
<evidence type="ECO:0000259" key="2">
    <source>
        <dbReference type="Pfam" id="PF03428"/>
    </source>
</evidence>